<sequence>MGILARRSTSMNSSEIALAMTGASGASYGLRLLEVLLDAGKNVFLVISDPARMVIGIETGLDLPEHPKEIQAMLADRYGAHPRQLAVFGLNEWTTPIASGSSVPDSFVICPCSSGTLSAVATGISDNLLERAADVILKERRQLILVTREMPLSTIHLENMLKLSRLGAIIMPASPGFYHRPRTIGDMVDFVVARILDHLGVQHTLIPRWMESN</sequence>
<comment type="caution">
    <text evidence="7">Lacks conserved residue(s) required for the propagation of feature annotation.</text>
</comment>
<evidence type="ECO:0000259" key="8">
    <source>
        <dbReference type="Pfam" id="PF02441"/>
    </source>
</evidence>
<feature type="binding site" evidence="7">
    <location>
        <position position="194"/>
    </location>
    <ligand>
        <name>dimethylallyl phosphate</name>
        <dbReference type="ChEBI" id="CHEBI:88052"/>
    </ligand>
</feature>
<dbReference type="SUPFAM" id="SSF52507">
    <property type="entry name" value="Homo-oligomeric flavin-containing Cys decarboxylases, HFCD"/>
    <property type="match status" value="1"/>
</dbReference>
<feature type="domain" description="Flavoprotein" evidence="8">
    <location>
        <begin position="15"/>
        <end position="199"/>
    </location>
</feature>
<evidence type="ECO:0000313" key="9">
    <source>
        <dbReference type="EMBL" id="VFK78871.1"/>
    </source>
</evidence>
<dbReference type="InterPro" id="IPR004507">
    <property type="entry name" value="UbiX-like"/>
</dbReference>
<evidence type="ECO:0000256" key="6">
    <source>
        <dbReference type="ARBA" id="ARBA00060793"/>
    </source>
</evidence>
<dbReference type="FunFam" id="3.40.50.1950:FF:000001">
    <property type="entry name" value="Flavin prenyltransferase UbiX"/>
    <property type="match status" value="1"/>
</dbReference>
<evidence type="ECO:0000256" key="5">
    <source>
        <dbReference type="ARBA" id="ARBA00050612"/>
    </source>
</evidence>
<feature type="binding site" evidence="7">
    <location>
        <position position="48"/>
    </location>
    <ligand>
        <name>FMN</name>
        <dbReference type="ChEBI" id="CHEBI:58210"/>
    </ligand>
</feature>
<dbReference type="Pfam" id="PF02441">
    <property type="entry name" value="Flavoprotein"/>
    <property type="match status" value="1"/>
</dbReference>
<evidence type="ECO:0000256" key="2">
    <source>
        <dbReference type="ARBA" id="ARBA00022630"/>
    </source>
</evidence>
<dbReference type="Gene3D" id="3.40.50.1950">
    <property type="entry name" value="Flavin prenyltransferase-like"/>
    <property type="match status" value="1"/>
</dbReference>
<dbReference type="AlphaFoldDB" id="A0A451BKT0"/>
<comment type="similarity">
    <text evidence="6 7">Belongs to the UbiX/PAD1 family.</text>
</comment>
<dbReference type="InterPro" id="IPR003382">
    <property type="entry name" value="Flavoprotein"/>
</dbReference>
<protein>
    <recommendedName>
        <fullName evidence="7">Flavin prenyltransferase UbiX</fullName>
        <ecNumber evidence="7">2.5.1.129</ecNumber>
    </recommendedName>
</protein>
<comment type="function">
    <text evidence="7">Flavin prenyltransferase that catalyzes the synthesis of the prenylated FMN cofactor (prenyl-FMN) for 4-hydroxy-3-polyprenylbenzoic acid decarboxylase UbiD. The prenyltransferase is metal-independent and links a dimethylallyl moiety from dimethylallyl monophosphate (DMAP) to the flavin N5 and C6 atoms of FMN.</text>
</comment>
<feature type="binding site" evidence="7">
    <location>
        <position position="178"/>
    </location>
    <ligand>
        <name>dimethylallyl phosphate</name>
        <dbReference type="ChEBI" id="CHEBI:88052"/>
    </ligand>
</feature>
<dbReference type="NCBIfam" id="NF004685">
    <property type="entry name" value="PRK06029.1"/>
    <property type="match status" value="1"/>
</dbReference>
<feature type="binding site" evidence="7">
    <location>
        <position position="148"/>
    </location>
    <ligand>
        <name>FMN</name>
        <dbReference type="ChEBI" id="CHEBI:58210"/>
    </ligand>
</feature>
<proteinExistence type="inferred from homology"/>
<evidence type="ECO:0000256" key="4">
    <source>
        <dbReference type="ARBA" id="ARBA00022679"/>
    </source>
</evidence>
<feature type="binding site" evidence="7">
    <location>
        <begin position="113"/>
        <end position="116"/>
    </location>
    <ligand>
        <name>FMN</name>
        <dbReference type="ChEBI" id="CHEBI:58210"/>
    </ligand>
</feature>
<gene>
    <name evidence="7" type="primary">ubiX</name>
    <name evidence="9" type="ORF">BECKSD772D_GA0070982_10289</name>
</gene>
<evidence type="ECO:0000256" key="3">
    <source>
        <dbReference type="ARBA" id="ARBA00022643"/>
    </source>
</evidence>
<dbReference type="EMBL" id="CAADHB010000028">
    <property type="protein sequence ID" value="VFK78871.1"/>
    <property type="molecule type" value="Genomic_DNA"/>
</dbReference>
<evidence type="ECO:0000256" key="1">
    <source>
        <dbReference type="ARBA" id="ARBA00022602"/>
    </source>
</evidence>
<keyword evidence="1 7" id="KW-0637">Prenyltransferase</keyword>
<dbReference type="NCBIfam" id="TIGR00421">
    <property type="entry name" value="ubiX_pad"/>
    <property type="match status" value="1"/>
</dbReference>
<dbReference type="PANTHER" id="PTHR43374">
    <property type="entry name" value="FLAVIN PRENYLTRANSFERASE"/>
    <property type="match status" value="1"/>
</dbReference>
<evidence type="ECO:0000256" key="7">
    <source>
        <dbReference type="HAMAP-Rule" id="MF_01984"/>
    </source>
</evidence>
<comment type="catalytic activity">
    <reaction evidence="5 7">
        <text>dimethylallyl phosphate + FMNH2 = prenylated FMNH2 + phosphate</text>
        <dbReference type="Rhea" id="RHEA:37743"/>
        <dbReference type="ChEBI" id="CHEBI:43474"/>
        <dbReference type="ChEBI" id="CHEBI:57618"/>
        <dbReference type="ChEBI" id="CHEBI:87467"/>
        <dbReference type="ChEBI" id="CHEBI:88052"/>
        <dbReference type="EC" id="2.5.1.129"/>
    </reaction>
</comment>
<name>A0A451BKT0_9GAMM</name>
<dbReference type="HAMAP" id="MF_01984">
    <property type="entry name" value="ubiX_pad"/>
    <property type="match status" value="1"/>
</dbReference>
<dbReference type="PANTHER" id="PTHR43374:SF1">
    <property type="entry name" value="FLAVIN PRENYLTRANSFERASE PAD1, MITOCHONDRIAL"/>
    <property type="match status" value="1"/>
</dbReference>
<keyword evidence="2 7" id="KW-0285">Flavoprotein</keyword>
<keyword evidence="3 7" id="KW-0288">FMN</keyword>
<dbReference type="EC" id="2.5.1.129" evidence="7"/>
<feature type="binding site" evidence="7">
    <location>
        <begin position="22"/>
        <end position="24"/>
    </location>
    <ligand>
        <name>FMN</name>
        <dbReference type="ChEBI" id="CHEBI:58210"/>
    </ligand>
</feature>
<accession>A0A451BKT0</accession>
<dbReference type="InterPro" id="IPR036551">
    <property type="entry name" value="Flavin_trans-like"/>
</dbReference>
<dbReference type="GO" id="GO:0016831">
    <property type="term" value="F:carboxy-lyase activity"/>
    <property type="evidence" value="ECO:0007669"/>
    <property type="project" value="TreeGrafter"/>
</dbReference>
<reference evidence="9" key="1">
    <citation type="submission" date="2019-02" db="EMBL/GenBank/DDBJ databases">
        <authorList>
            <person name="Gruber-Vodicka R. H."/>
            <person name="Seah K. B. B."/>
        </authorList>
    </citation>
    <scope>NUCLEOTIDE SEQUENCE</scope>
    <source>
        <strain evidence="9">BECK_S127</strain>
    </source>
</reference>
<keyword evidence="4 7" id="KW-0808">Transferase</keyword>
<organism evidence="9">
    <name type="scientific">Candidatus Kentrum sp. SD</name>
    <dbReference type="NCBI Taxonomy" id="2126332"/>
    <lineage>
        <taxon>Bacteria</taxon>
        <taxon>Pseudomonadati</taxon>
        <taxon>Pseudomonadota</taxon>
        <taxon>Gammaproteobacteria</taxon>
        <taxon>Candidatus Kentrum</taxon>
    </lineage>
</organism>
<dbReference type="GO" id="GO:0106141">
    <property type="term" value="F:flavin prenyltransferase activity"/>
    <property type="evidence" value="ECO:0007669"/>
    <property type="project" value="UniProtKB-EC"/>
</dbReference>